<evidence type="ECO:0000313" key="3">
    <source>
        <dbReference type="Proteomes" id="UP000886595"/>
    </source>
</evidence>
<dbReference type="GO" id="GO:0003676">
    <property type="term" value="F:nucleic acid binding"/>
    <property type="evidence" value="ECO:0007669"/>
    <property type="project" value="InterPro"/>
</dbReference>
<dbReference type="AlphaFoldDB" id="A0A8X7VLQ5"/>
<dbReference type="CDD" id="cd06222">
    <property type="entry name" value="RNase_H_like"/>
    <property type="match status" value="1"/>
</dbReference>
<feature type="domain" description="RNase H type-1" evidence="1">
    <location>
        <begin position="224"/>
        <end position="298"/>
    </location>
</feature>
<sequence length="303" mass="34533">MRLARHCPTVSHLLFADDPLFFVKADEENAKNMALILKNYENVSGQKVNQSKSSIIFGVKIANQRRANIHQILEINNVEGEGKYLGLPEQFSRRKVNDFQGVIDQVRAQVSQWYHQLLSPAGKEVLIKSVLQAKPVYPMSCFLLSKSISTLIADGASTNVWSDNWLPTLPPRKLLYPTTRPEMKVAELINSEDRSWNVPELNKMLSPADAIEVQSIKLSYYFRNNEYAGLGCIVRDDQGRLMGLASMKILTTQMKNAFVGEAYAFLFALQQVWIKGWRQVWFESDNLELVKIINTKSAHLDLW</sequence>
<dbReference type="InterPro" id="IPR044730">
    <property type="entry name" value="RNase_H-like_dom_plant"/>
</dbReference>
<dbReference type="Pfam" id="PF13456">
    <property type="entry name" value="RVT_3"/>
    <property type="match status" value="1"/>
</dbReference>
<gene>
    <name evidence="2" type="ORF">Bca52824_024980</name>
</gene>
<name>A0A8X7VLQ5_BRACI</name>
<evidence type="ECO:0000259" key="1">
    <source>
        <dbReference type="Pfam" id="PF13456"/>
    </source>
</evidence>
<keyword evidence="3" id="KW-1185">Reference proteome</keyword>
<dbReference type="Proteomes" id="UP000886595">
    <property type="component" value="Unassembled WGS sequence"/>
</dbReference>
<proteinExistence type="predicted"/>
<dbReference type="GO" id="GO:0004523">
    <property type="term" value="F:RNA-DNA hybrid ribonuclease activity"/>
    <property type="evidence" value="ECO:0007669"/>
    <property type="project" value="InterPro"/>
</dbReference>
<dbReference type="PANTHER" id="PTHR33116:SF86">
    <property type="entry name" value="REVERSE TRANSCRIPTASE DOMAIN-CONTAINING PROTEIN"/>
    <property type="match status" value="1"/>
</dbReference>
<dbReference type="OrthoDB" id="1732437at2759"/>
<dbReference type="InterPro" id="IPR002156">
    <property type="entry name" value="RNaseH_domain"/>
</dbReference>
<reference evidence="2 3" key="1">
    <citation type="submission" date="2020-02" db="EMBL/GenBank/DDBJ databases">
        <authorList>
            <person name="Ma Q."/>
            <person name="Huang Y."/>
            <person name="Song X."/>
            <person name="Pei D."/>
        </authorList>
    </citation>
    <scope>NUCLEOTIDE SEQUENCE [LARGE SCALE GENOMIC DNA]</scope>
    <source>
        <strain evidence="2">Sxm20200214</strain>
        <tissue evidence="2">Leaf</tissue>
    </source>
</reference>
<comment type="caution">
    <text evidence="2">The sequence shown here is derived from an EMBL/GenBank/DDBJ whole genome shotgun (WGS) entry which is preliminary data.</text>
</comment>
<evidence type="ECO:0000313" key="2">
    <source>
        <dbReference type="EMBL" id="KAG2313423.1"/>
    </source>
</evidence>
<dbReference type="PANTHER" id="PTHR33116">
    <property type="entry name" value="REVERSE TRANSCRIPTASE ZINC-BINDING DOMAIN-CONTAINING PROTEIN-RELATED-RELATED"/>
    <property type="match status" value="1"/>
</dbReference>
<organism evidence="2 3">
    <name type="scientific">Brassica carinata</name>
    <name type="common">Ethiopian mustard</name>
    <name type="synonym">Abyssinian cabbage</name>
    <dbReference type="NCBI Taxonomy" id="52824"/>
    <lineage>
        <taxon>Eukaryota</taxon>
        <taxon>Viridiplantae</taxon>
        <taxon>Streptophyta</taxon>
        <taxon>Embryophyta</taxon>
        <taxon>Tracheophyta</taxon>
        <taxon>Spermatophyta</taxon>
        <taxon>Magnoliopsida</taxon>
        <taxon>eudicotyledons</taxon>
        <taxon>Gunneridae</taxon>
        <taxon>Pentapetalae</taxon>
        <taxon>rosids</taxon>
        <taxon>malvids</taxon>
        <taxon>Brassicales</taxon>
        <taxon>Brassicaceae</taxon>
        <taxon>Brassiceae</taxon>
        <taxon>Brassica</taxon>
    </lineage>
</organism>
<protein>
    <recommendedName>
        <fullName evidence="1">RNase H type-1 domain-containing protein</fullName>
    </recommendedName>
</protein>
<accession>A0A8X7VLQ5</accession>
<dbReference type="EMBL" id="JAAMPC010000005">
    <property type="protein sequence ID" value="KAG2313423.1"/>
    <property type="molecule type" value="Genomic_DNA"/>
</dbReference>